<evidence type="ECO:0000256" key="1">
    <source>
        <dbReference type="ARBA" id="ARBA00000085"/>
    </source>
</evidence>
<evidence type="ECO:0000313" key="11">
    <source>
        <dbReference type="EMBL" id="MBA2113192.1"/>
    </source>
</evidence>
<keyword evidence="9" id="KW-1133">Transmembrane helix</keyword>
<reference evidence="11 12" key="1">
    <citation type="submission" date="2020-05" db="EMBL/GenBank/DDBJ databases">
        <title>Bremerella alba sp. nov., a novel planctomycete isolated from the surface of the macroalga Fucus spiralis.</title>
        <authorList>
            <person name="Godinho O."/>
            <person name="Botelho R."/>
            <person name="Albuquerque L."/>
            <person name="Wiegand S."/>
            <person name="Da Costa M.S."/>
            <person name="Lobo-Da-Cunha A."/>
            <person name="Jogler C."/>
            <person name="Lage O.M."/>
        </authorList>
    </citation>
    <scope>NUCLEOTIDE SEQUENCE [LARGE SCALE GENOMIC DNA]</scope>
    <source>
        <strain evidence="11 12">FF15</strain>
    </source>
</reference>
<sequence>MPAKPTSCVIISALGLFAATCGIIASIVPTLLPSPVLTTFFALLAIGIATTMFVAMRQSEDYLGKRLSELTQENLQLQQELDTFRLLHAQLLEDKVFLQFLKADQDHERQLLALDLHDLSLQNLTSVLFQIEALSHQMDATGNSLEGTIDLLRDSLYQTRRVMNCLSPTLVQDEGVVTSLQRLFDQLETFVDNVRFHHDVEFDRLSPLCECALIQLVREALDQIRRNRFARNVELELVQEDDRLQLCITDDGQGEPVGSRRIQECLEILSGHAVSQGQVLRVDFSVTDLIQSDTIKEKSRAFS</sequence>
<evidence type="ECO:0000256" key="4">
    <source>
        <dbReference type="ARBA" id="ARBA00022679"/>
    </source>
</evidence>
<keyword evidence="4" id="KW-0808">Transferase</keyword>
<evidence type="ECO:0000256" key="3">
    <source>
        <dbReference type="ARBA" id="ARBA00022553"/>
    </source>
</evidence>
<gene>
    <name evidence="11" type="ORF">HOV93_03410</name>
</gene>
<dbReference type="EC" id="2.7.13.3" evidence="2"/>
<proteinExistence type="predicted"/>
<dbReference type="InterPro" id="IPR011712">
    <property type="entry name" value="Sig_transdc_His_kin_sub3_dim/P"/>
</dbReference>
<feature type="transmembrane region" description="Helical" evidence="9">
    <location>
        <begin position="35"/>
        <end position="56"/>
    </location>
</feature>
<dbReference type="GO" id="GO:0005524">
    <property type="term" value="F:ATP binding"/>
    <property type="evidence" value="ECO:0007669"/>
    <property type="project" value="UniProtKB-KW"/>
</dbReference>
<evidence type="ECO:0000256" key="7">
    <source>
        <dbReference type="ARBA" id="ARBA00022840"/>
    </source>
</evidence>
<keyword evidence="6" id="KW-0418">Kinase</keyword>
<keyword evidence="9" id="KW-0472">Membrane</keyword>
<dbReference type="AlphaFoldDB" id="A0A7V9A5H5"/>
<keyword evidence="8" id="KW-0902">Two-component regulatory system</keyword>
<protein>
    <recommendedName>
        <fullName evidence="2">histidine kinase</fullName>
        <ecNumber evidence="2">2.7.13.3</ecNumber>
    </recommendedName>
</protein>
<dbReference type="Gene3D" id="1.20.5.1930">
    <property type="match status" value="1"/>
</dbReference>
<evidence type="ECO:0000256" key="2">
    <source>
        <dbReference type="ARBA" id="ARBA00012438"/>
    </source>
</evidence>
<dbReference type="GO" id="GO:0046983">
    <property type="term" value="F:protein dimerization activity"/>
    <property type="evidence" value="ECO:0007669"/>
    <property type="project" value="InterPro"/>
</dbReference>
<dbReference type="PANTHER" id="PTHR24421:SF10">
    <property type="entry name" value="NITRATE_NITRITE SENSOR PROTEIN NARQ"/>
    <property type="match status" value="1"/>
</dbReference>
<dbReference type="RefSeq" id="WP_207394700.1">
    <property type="nucleotide sequence ID" value="NZ_JABRWO010000001.1"/>
</dbReference>
<dbReference type="InterPro" id="IPR050482">
    <property type="entry name" value="Sensor_HK_TwoCompSys"/>
</dbReference>
<organism evidence="11 12">
    <name type="scientific">Bremerella alba</name>
    <dbReference type="NCBI Taxonomy" id="980252"/>
    <lineage>
        <taxon>Bacteria</taxon>
        <taxon>Pseudomonadati</taxon>
        <taxon>Planctomycetota</taxon>
        <taxon>Planctomycetia</taxon>
        <taxon>Pirellulales</taxon>
        <taxon>Pirellulaceae</taxon>
        <taxon>Bremerella</taxon>
    </lineage>
</organism>
<keyword evidence="5" id="KW-0547">Nucleotide-binding</keyword>
<evidence type="ECO:0000259" key="10">
    <source>
        <dbReference type="Pfam" id="PF07730"/>
    </source>
</evidence>
<evidence type="ECO:0000313" key="12">
    <source>
        <dbReference type="Proteomes" id="UP000551616"/>
    </source>
</evidence>
<name>A0A7V9A5H5_9BACT</name>
<dbReference type="Gene3D" id="3.30.565.10">
    <property type="entry name" value="Histidine kinase-like ATPase, C-terminal domain"/>
    <property type="match status" value="1"/>
</dbReference>
<dbReference type="EMBL" id="JABRWO010000001">
    <property type="protein sequence ID" value="MBA2113192.1"/>
    <property type="molecule type" value="Genomic_DNA"/>
</dbReference>
<evidence type="ECO:0000256" key="8">
    <source>
        <dbReference type="ARBA" id="ARBA00023012"/>
    </source>
</evidence>
<dbReference type="InterPro" id="IPR036890">
    <property type="entry name" value="HATPase_C_sf"/>
</dbReference>
<dbReference type="GO" id="GO:0016020">
    <property type="term" value="C:membrane"/>
    <property type="evidence" value="ECO:0007669"/>
    <property type="project" value="InterPro"/>
</dbReference>
<keyword evidence="7" id="KW-0067">ATP-binding</keyword>
<keyword evidence="3" id="KW-0597">Phosphoprotein</keyword>
<dbReference type="PANTHER" id="PTHR24421">
    <property type="entry name" value="NITRATE/NITRITE SENSOR PROTEIN NARX-RELATED"/>
    <property type="match status" value="1"/>
</dbReference>
<comment type="caution">
    <text evidence="11">The sequence shown here is derived from an EMBL/GenBank/DDBJ whole genome shotgun (WGS) entry which is preliminary data.</text>
</comment>
<evidence type="ECO:0000256" key="9">
    <source>
        <dbReference type="SAM" id="Phobius"/>
    </source>
</evidence>
<keyword evidence="12" id="KW-1185">Reference proteome</keyword>
<dbReference type="GO" id="GO:0000155">
    <property type="term" value="F:phosphorelay sensor kinase activity"/>
    <property type="evidence" value="ECO:0007669"/>
    <property type="project" value="InterPro"/>
</dbReference>
<accession>A0A7V9A5H5</accession>
<evidence type="ECO:0000256" key="6">
    <source>
        <dbReference type="ARBA" id="ARBA00022777"/>
    </source>
</evidence>
<keyword evidence="9" id="KW-0812">Transmembrane</keyword>
<dbReference type="Proteomes" id="UP000551616">
    <property type="component" value="Unassembled WGS sequence"/>
</dbReference>
<dbReference type="Pfam" id="PF07730">
    <property type="entry name" value="HisKA_3"/>
    <property type="match status" value="1"/>
</dbReference>
<feature type="domain" description="Signal transduction histidine kinase subgroup 3 dimerisation and phosphoacceptor" evidence="10">
    <location>
        <begin position="108"/>
        <end position="168"/>
    </location>
</feature>
<evidence type="ECO:0000256" key="5">
    <source>
        <dbReference type="ARBA" id="ARBA00022741"/>
    </source>
</evidence>
<comment type="catalytic activity">
    <reaction evidence="1">
        <text>ATP + protein L-histidine = ADP + protein N-phospho-L-histidine.</text>
        <dbReference type="EC" id="2.7.13.3"/>
    </reaction>
</comment>